<dbReference type="AlphaFoldDB" id="A0A1I0AGX7"/>
<evidence type="ECO:0000313" key="3">
    <source>
        <dbReference type="Proteomes" id="UP000198697"/>
    </source>
</evidence>
<organism evidence="2 3">
    <name type="scientific">Hymenobacter actinosclerus</name>
    <dbReference type="NCBI Taxonomy" id="82805"/>
    <lineage>
        <taxon>Bacteria</taxon>
        <taxon>Pseudomonadati</taxon>
        <taxon>Bacteroidota</taxon>
        <taxon>Cytophagia</taxon>
        <taxon>Cytophagales</taxon>
        <taxon>Hymenobacteraceae</taxon>
        <taxon>Hymenobacter</taxon>
    </lineage>
</organism>
<reference evidence="3" key="1">
    <citation type="submission" date="2016-10" db="EMBL/GenBank/DDBJ databases">
        <authorList>
            <person name="Varghese N."/>
            <person name="Submissions S."/>
        </authorList>
    </citation>
    <scope>NUCLEOTIDE SEQUENCE [LARGE SCALE GENOMIC DNA]</scope>
    <source>
        <strain evidence="3">DSM 15310</strain>
    </source>
</reference>
<dbReference type="EMBL" id="FOHS01000001">
    <property type="protein sequence ID" value="SES93429.1"/>
    <property type="molecule type" value="Genomic_DNA"/>
</dbReference>
<keyword evidence="1" id="KW-0732">Signal</keyword>
<feature type="chain" id="PRO_5011783951" description="DUF4252 domain-containing protein" evidence="1">
    <location>
        <begin position="23"/>
        <end position="186"/>
    </location>
</feature>
<keyword evidence="3" id="KW-1185">Reference proteome</keyword>
<dbReference type="Pfam" id="PF14060">
    <property type="entry name" value="DUF4252"/>
    <property type="match status" value="1"/>
</dbReference>
<proteinExistence type="predicted"/>
<evidence type="ECO:0000313" key="2">
    <source>
        <dbReference type="EMBL" id="SES93429.1"/>
    </source>
</evidence>
<evidence type="ECO:0000256" key="1">
    <source>
        <dbReference type="SAM" id="SignalP"/>
    </source>
</evidence>
<name>A0A1I0AGX7_9BACT</name>
<gene>
    <name evidence="2" type="ORF">SAMN04487998_0712</name>
</gene>
<dbReference type="PROSITE" id="PS51257">
    <property type="entry name" value="PROKAR_LIPOPROTEIN"/>
    <property type="match status" value="1"/>
</dbReference>
<evidence type="ECO:0008006" key="4">
    <source>
        <dbReference type="Google" id="ProtNLM"/>
    </source>
</evidence>
<dbReference type="RefSeq" id="WP_177189667.1">
    <property type="nucleotide sequence ID" value="NZ_FOHS01000001.1"/>
</dbReference>
<feature type="signal peptide" evidence="1">
    <location>
        <begin position="1"/>
        <end position="22"/>
    </location>
</feature>
<accession>A0A1I0AGX7</accession>
<dbReference type="InterPro" id="IPR025348">
    <property type="entry name" value="DUF4252"/>
</dbReference>
<dbReference type="Proteomes" id="UP000198697">
    <property type="component" value="Unassembled WGS sequence"/>
</dbReference>
<sequence>MKVRFAPLLLAIALLWLAGCRASGPGTPARTVAQFFSKYENRPGFKATDWNAGLATRFLLGRLGKLGGNSDLSQALTSIRSAKILTFTPTSNSAQQLLTDGLDKEVAGLLASERYTPLPVANADPDIPNQLRYSVREQNDRVTELVAVGGEKTTGSFVLMAISGSFTRAQVAELSKVLPNVASGGF</sequence>
<protein>
    <recommendedName>
        <fullName evidence="4">DUF4252 domain-containing protein</fullName>
    </recommendedName>
</protein>